<keyword evidence="6" id="KW-1185">Reference proteome</keyword>
<dbReference type="Gene3D" id="1.10.260.40">
    <property type="entry name" value="lambda repressor-like DNA-binding domains"/>
    <property type="match status" value="1"/>
</dbReference>
<protein>
    <submittedName>
        <fullName evidence="5">LacI family transcriptional regulator</fullName>
    </submittedName>
</protein>
<proteinExistence type="predicted"/>
<dbReference type="SUPFAM" id="SSF47413">
    <property type="entry name" value="lambda repressor-like DNA-binding domains"/>
    <property type="match status" value="1"/>
</dbReference>
<dbReference type="Gene3D" id="3.40.50.2300">
    <property type="match status" value="2"/>
</dbReference>
<evidence type="ECO:0000313" key="6">
    <source>
        <dbReference type="Proteomes" id="UP000295741"/>
    </source>
</evidence>
<comment type="caution">
    <text evidence="5">The sequence shown here is derived from an EMBL/GenBank/DDBJ whole genome shotgun (WGS) entry which is preliminary data.</text>
</comment>
<dbReference type="InterPro" id="IPR000843">
    <property type="entry name" value="HTH_LacI"/>
</dbReference>
<dbReference type="Proteomes" id="UP000295741">
    <property type="component" value="Unassembled WGS sequence"/>
</dbReference>
<feature type="domain" description="HTH lacI-type" evidence="4">
    <location>
        <begin position="7"/>
        <end position="61"/>
    </location>
</feature>
<name>A0A4R6IUH1_9BACT</name>
<dbReference type="RefSeq" id="WP_133474117.1">
    <property type="nucleotide sequence ID" value="NZ_SNWP01000011.1"/>
</dbReference>
<dbReference type="Pfam" id="PF00356">
    <property type="entry name" value="LacI"/>
    <property type="match status" value="1"/>
</dbReference>
<dbReference type="OrthoDB" id="9803256at2"/>
<dbReference type="AlphaFoldDB" id="A0A4R6IUH1"/>
<dbReference type="PANTHER" id="PTHR30146">
    <property type="entry name" value="LACI-RELATED TRANSCRIPTIONAL REPRESSOR"/>
    <property type="match status" value="1"/>
</dbReference>
<dbReference type="PROSITE" id="PS50932">
    <property type="entry name" value="HTH_LACI_2"/>
    <property type="match status" value="1"/>
</dbReference>
<dbReference type="CDD" id="cd06267">
    <property type="entry name" value="PBP1_LacI_sugar_binding-like"/>
    <property type="match status" value="1"/>
</dbReference>
<dbReference type="InterPro" id="IPR046335">
    <property type="entry name" value="LacI/GalR-like_sensor"/>
</dbReference>
<dbReference type="CDD" id="cd01392">
    <property type="entry name" value="HTH_LacI"/>
    <property type="match status" value="1"/>
</dbReference>
<gene>
    <name evidence="5" type="ORF">BC659_1559</name>
</gene>
<reference evidence="5 6" key="1">
    <citation type="submission" date="2019-03" db="EMBL/GenBank/DDBJ databases">
        <title>Genomic Encyclopedia of Archaeal and Bacterial Type Strains, Phase II (KMG-II): from individual species to whole genera.</title>
        <authorList>
            <person name="Goeker M."/>
        </authorList>
    </citation>
    <scope>NUCLEOTIDE SEQUENCE [LARGE SCALE GENOMIC DNA]</scope>
    <source>
        <strain evidence="5 6">DSM 28323</strain>
    </source>
</reference>
<dbReference type="SUPFAM" id="SSF53822">
    <property type="entry name" value="Periplasmic binding protein-like I"/>
    <property type="match status" value="1"/>
</dbReference>
<evidence type="ECO:0000256" key="3">
    <source>
        <dbReference type="ARBA" id="ARBA00023163"/>
    </source>
</evidence>
<dbReference type="Pfam" id="PF13377">
    <property type="entry name" value="Peripla_BP_3"/>
    <property type="match status" value="1"/>
</dbReference>
<keyword evidence="2" id="KW-0238">DNA-binding</keyword>
<organism evidence="5 6">
    <name type="scientific">Sediminibacterium goheungense</name>
    <dbReference type="NCBI Taxonomy" id="1086393"/>
    <lineage>
        <taxon>Bacteria</taxon>
        <taxon>Pseudomonadati</taxon>
        <taxon>Bacteroidota</taxon>
        <taxon>Chitinophagia</taxon>
        <taxon>Chitinophagales</taxon>
        <taxon>Chitinophagaceae</taxon>
        <taxon>Sediminibacterium</taxon>
    </lineage>
</organism>
<evidence type="ECO:0000256" key="1">
    <source>
        <dbReference type="ARBA" id="ARBA00023015"/>
    </source>
</evidence>
<accession>A0A4R6IUH1</accession>
<evidence type="ECO:0000256" key="2">
    <source>
        <dbReference type="ARBA" id="ARBA00023125"/>
    </source>
</evidence>
<dbReference type="InterPro" id="IPR028082">
    <property type="entry name" value="Peripla_BP_I"/>
</dbReference>
<dbReference type="PANTHER" id="PTHR30146:SF109">
    <property type="entry name" value="HTH-TYPE TRANSCRIPTIONAL REGULATOR GALS"/>
    <property type="match status" value="1"/>
</dbReference>
<dbReference type="GO" id="GO:0000976">
    <property type="term" value="F:transcription cis-regulatory region binding"/>
    <property type="evidence" value="ECO:0007669"/>
    <property type="project" value="TreeGrafter"/>
</dbReference>
<dbReference type="GO" id="GO:0003700">
    <property type="term" value="F:DNA-binding transcription factor activity"/>
    <property type="evidence" value="ECO:0007669"/>
    <property type="project" value="TreeGrafter"/>
</dbReference>
<dbReference type="EMBL" id="SNWP01000011">
    <property type="protein sequence ID" value="TDO26254.1"/>
    <property type="molecule type" value="Genomic_DNA"/>
</dbReference>
<evidence type="ECO:0000259" key="4">
    <source>
        <dbReference type="PROSITE" id="PS50932"/>
    </source>
</evidence>
<dbReference type="InterPro" id="IPR010982">
    <property type="entry name" value="Lambda_DNA-bd_dom_sf"/>
</dbReference>
<dbReference type="SMART" id="SM00354">
    <property type="entry name" value="HTH_LACI"/>
    <property type="match status" value="1"/>
</dbReference>
<keyword evidence="1" id="KW-0805">Transcription regulation</keyword>
<keyword evidence="3" id="KW-0804">Transcription</keyword>
<sequence>MKPKKETTIYDIAAYLNLSSATVSRGLQDHPAINKNTKKKIQTAAKELGYRHNNFASNLRKQKTNTIGIMMHELNSNFMSSVLAGIEKITTEAGYDIIIAHSSESYEKEAANALNLFHKRVDGLIASLSFNTKNLEHFEPFNDKGIPVVFFDRVEEKSENTKVIIDNHKCGYEATQHLIQQGCKRIVMVTGNLQRNVYAQRNKGYLDALRDNHIPYDKSLVLIKDLSEQGGREAAMEILKMKPLPDGAFITNDFSAAVCMKTLKEHGVRIPEDIAIVGFNNDAISKIVEPQLTTVHYPGIDVGEIAARNLINHLKGISNLKHTQTIVVRSELLIRKSSLKKGNKKN</sequence>
<evidence type="ECO:0000313" key="5">
    <source>
        <dbReference type="EMBL" id="TDO26254.1"/>
    </source>
</evidence>